<dbReference type="GO" id="GO:0009328">
    <property type="term" value="C:phenylalanine-tRNA ligase complex"/>
    <property type="evidence" value="ECO:0007669"/>
    <property type="project" value="TreeGrafter"/>
</dbReference>
<protein>
    <recommendedName>
        <fullName evidence="3">phenylalanine--tRNA ligase</fullName>
        <ecNumber evidence="3">6.1.1.20</ecNumber>
    </recommendedName>
</protein>
<dbReference type="NCBIfam" id="TIGR00468">
    <property type="entry name" value="pheS"/>
    <property type="match status" value="1"/>
</dbReference>
<dbReference type="GO" id="GO:0046872">
    <property type="term" value="F:metal ion binding"/>
    <property type="evidence" value="ECO:0007669"/>
    <property type="project" value="UniProtKB-KW"/>
</dbReference>
<dbReference type="Gene3D" id="1.10.10.2330">
    <property type="match status" value="1"/>
</dbReference>
<dbReference type="RefSeq" id="XP_012768895.1">
    <property type="nucleotide sequence ID" value="XM_012913441.1"/>
</dbReference>
<evidence type="ECO:0000256" key="10">
    <source>
        <dbReference type="ARBA" id="ARBA00022917"/>
    </source>
</evidence>
<evidence type="ECO:0000256" key="4">
    <source>
        <dbReference type="ARBA" id="ARBA00022490"/>
    </source>
</evidence>
<dbReference type="STRING" id="5866.A0A061DCH3"/>
<dbReference type="Gene3D" id="1.10.10.2320">
    <property type="match status" value="1"/>
</dbReference>
<dbReference type="AlphaFoldDB" id="A0A061DCH3"/>
<keyword evidence="4" id="KW-0963">Cytoplasm</keyword>
<dbReference type="OrthoDB" id="238316at2759"/>
<dbReference type="InterPro" id="IPR004529">
    <property type="entry name" value="Phe-tRNA-synth_IIc_asu"/>
</dbReference>
<keyword evidence="10" id="KW-0648">Protein biosynthesis</keyword>
<dbReference type="EMBL" id="LK391709">
    <property type="protein sequence ID" value="CDR96709.1"/>
    <property type="molecule type" value="Genomic_DNA"/>
</dbReference>
<evidence type="ECO:0000256" key="3">
    <source>
        <dbReference type="ARBA" id="ARBA00012814"/>
    </source>
</evidence>
<organism evidence="13 14">
    <name type="scientific">Babesia bigemina</name>
    <dbReference type="NCBI Taxonomy" id="5866"/>
    <lineage>
        <taxon>Eukaryota</taxon>
        <taxon>Sar</taxon>
        <taxon>Alveolata</taxon>
        <taxon>Apicomplexa</taxon>
        <taxon>Aconoidasida</taxon>
        <taxon>Piroplasmida</taxon>
        <taxon>Babesiidae</taxon>
        <taxon>Babesia</taxon>
    </lineage>
</organism>
<dbReference type="OMA" id="HQNDEIS"/>
<dbReference type="InterPro" id="IPR006195">
    <property type="entry name" value="aa-tRNA-synth_II"/>
</dbReference>
<keyword evidence="8" id="KW-0067">ATP-binding</keyword>
<comment type="subcellular location">
    <subcellularLocation>
        <location evidence="1">Cytoplasm</location>
    </subcellularLocation>
</comment>
<reference evidence="14" key="1">
    <citation type="journal article" date="2014" name="Nucleic Acids Res.">
        <title>The evolutionary dynamics of variant antigen genes in Babesia reveal a history of genomic innovation underlying host-parasite interaction.</title>
        <authorList>
            <person name="Jackson A.P."/>
            <person name="Otto T.D."/>
            <person name="Darby A."/>
            <person name="Ramaprasad A."/>
            <person name="Xia D."/>
            <person name="Echaide I.E."/>
            <person name="Farber M."/>
            <person name="Gahlot S."/>
            <person name="Gamble J."/>
            <person name="Gupta D."/>
            <person name="Gupta Y."/>
            <person name="Jackson L."/>
            <person name="Malandrin L."/>
            <person name="Malas T.B."/>
            <person name="Moussa E."/>
            <person name="Nair M."/>
            <person name="Reid A.J."/>
            <person name="Sanders M."/>
            <person name="Sharma J."/>
            <person name="Tracey A."/>
            <person name="Quail M.A."/>
            <person name="Weir W."/>
            <person name="Wastling J.M."/>
            <person name="Hall N."/>
            <person name="Willadsen P."/>
            <person name="Lingelbach K."/>
            <person name="Shiels B."/>
            <person name="Tait A."/>
            <person name="Berriman M."/>
            <person name="Allred D.R."/>
            <person name="Pain A."/>
        </authorList>
    </citation>
    <scope>NUCLEOTIDE SEQUENCE [LARGE SCALE GENOMIC DNA]</scope>
    <source>
        <strain evidence="14">Bond</strain>
    </source>
</reference>
<evidence type="ECO:0000256" key="2">
    <source>
        <dbReference type="ARBA" id="ARBA00006703"/>
    </source>
</evidence>
<dbReference type="NCBIfam" id="NF003210">
    <property type="entry name" value="PRK04172.1"/>
    <property type="match status" value="1"/>
</dbReference>
<dbReference type="Proteomes" id="UP000033188">
    <property type="component" value="Chromosome 3"/>
</dbReference>
<name>A0A061DCH3_BABBI</name>
<dbReference type="PANTHER" id="PTHR11538">
    <property type="entry name" value="PHENYLALANYL-TRNA SYNTHETASE"/>
    <property type="match status" value="1"/>
</dbReference>
<dbReference type="Gene3D" id="3.30.930.10">
    <property type="entry name" value="Bira Bifunctional Protein, Domain 2"/>
    <property type="match status" value="1"/>
</dbReference>
<sequence>MCTKEDNILQILRAIDSALPAGGPADAAVSTLSLGPGAEHPKVINAAKSLMAKGYVTLEECRSRRYSLSAEGKLYAAEGSPEFRLLERVRASTEPITIAEASAGIPSAEHGLKKALRASMLRVTAGQQLSLGAAGNSTAEDVTKKLLQLIESHGSDEQAMLEALKAVLTDEKKLRSELDDLKKRKLMDSQVEVSYLVRKTDKFQCQITQQITDLTQELLQERKSWSASDMKPYNFFSSGKRISRGALHPLTRTMREFREIFTSMGFEELDTANYVESSFLCFDALYIPQQHPARDSQDTFFTKAPELANLEGVGQEYIDAVAEAHGDGSRYGSTGWQYDWKLDESRKLVLRTHTTACTARLLKGMAEQFDHIKHTLPRKFFSIDRVFRNESMDATHLCEFNQVEGVMIGFGLGLGHLMGVLSAFYSAIGIEELRYKPAYNPYTEPSMEIYGYHPDLKKWVEIGNSGIFRPEMLLPMGLPEGVSVVGWGLSLERPTMIRHNIRNIRDLVGCSY</sequence>
<accession>A0A061DCH3</accession>
<dbReference type="GO" id="GO:0006432">
    <property type="term" value="P:phenylalanyl-tRNA aminoacylation"/>
    <property type="evidence" value="ECO:0007669"/>
    <property type="project" value="InterPro"/>
</dbReference>
<dbReference type="PANTHER" id="PTHR11538:SF40">
    <property type="entry name" value="PHENYLALANINE--TRNA LIGASE ALPHA SUBUNIT"/>
    <property type="match status" value="1"/>
</dbReference>
<evidence type="ECO:0000256" key="5">
    <source>
        <dbReference type="ARBA" id="ARBA00022598"/>
    </source>
</evidence>
<evidence type="ECO:0000256" key="9">
    <source>
        <dbReference type="ARBA" id="ARBA00022842"/>
    </source>
</evidence>
<dbReference type="SUPFAM" id="SSF55681">
    <property type="entry name" value="Class II aaRS and biotin synthetases"/>
    <property type="match status" value="1"/>
</dbReference>
<keyword evidence="11 13" id="KW-0030">Aminoacyl-tRNA synthetase</keyword>
<keyword evidence="5" id="KW-0436">Ligase</keyword>
<evidence type="ECO:0000256" key="6">
    <source>
        <dbReference type="ARBA" id="ARBA00022723"/>
    </source>
</evidence>
<comment type="similarity">
    <text evidence="2">Belongs to the class-II aminoacyl-tRNA synthetase family. Phe-tRNA synthetase alpha subunit type 2 subfamily.</text>
</comment>
<gene>
    <name evidence="13" type="ORF">BBBOND_0306130</name>
</gene>
<keyword evidence="9" id="KW-0460">Magnesium</keyword>
<dbReference type="EC" id="6.1.1.20" evidence="3"/>
<keyword evidence="6" id="KW-0479">Metal-binding</keyword>
<evidence type="ECO:0000256" key="8">
    <source>
        <dbReference type="ARBA" id="ARBA00022840"/>
    </source>
</evidence>
<dbReference type="Gene3D" id="3.30.1370.240">
    <property type="match status" value="1"/>
</dbReference>
<keyword evidence="7" id="KW-0547">Nucleotide-binding</keyword>
<dbReference type="InterPro" id="IPR002319">
    <property type="entry name" value="Phenylalanyl-tRNA_Synthase"/>
</dbReference>
<dbReference type="CDD" id="cd00496">
    <property type="entry name" value="PheRS_alpha_core"/>
    <property type="match status" value="1"/>
</dbReference>
<dbReference type="GO" id="GO:0005829">
    <property type="term" value="C:cytosol"/>
    <property type="evidence" value="ECO:0007669"/>
    <property type="project" value="TreeGrafter"/>
</dbReference>
<evidence type="ECO:0000256" key="11">
    <source>
        <dbReference type="ARBA" id="ARBA00023146"/>
    </source>
</evidence>
<proteinExistence type="inferred from homology"/>
<evidence type="ECO:0000313" key="14">
    <source>
        <dbReference type="Proteomes" id="UP000033188"/>
    </source>
</evidence>
<evidence type="ECO:0000256" key="1">
    <source>
        <dbReference type="ARBA" id="ARBA00004496"/>
    </source>
</evidence>
<evidence type="ECO:0000313" key="13">
    <source>
        <dbReference type="EMBL" id="CDR96709.1"/>
    </source>
</evidence>
<evidence type="ECO:0000259" key="12">
    <source>
        <dbReference type="PROSITE" id="PS50862"/>
    </source>
</evidence>
<keyword evidence="14" id="KW-1185">Reference proteome</keyword>
<dbReference type="GO" id="GO:0004826">
    <property type="term" value="F:phenylalanine-tRNA ligase activity"/>
    <property type="evidence" value="ECO:0007669"/>
    <property type="project" value="UniProtKB-EC"/>
</dbReference>
<dbReference type="GO" id="GO:0005524">
    <property type="term" value="F:ATP binding"/>
    <property type="evidence" value="ECO:0007669"/>
    <property type="project" value="UniProtKB-KW"/>
</dbReference>
<dbReference type="VEuPathDB" id="PiroplasmaDB:BBBOND_0306130"/>
<dbReference type="GO" id="GO:0000049">
    <property type="term" value="F:tRNA binding"/>
    <property type="evidence" value="ECO:0007669"/>
    <property type="project" value="InterPro"/>
</dbReference>
<dbReference type="KEGG" id="bbig:BBBOND_0306130"/>
<dbReference type="InterPro" id="IPR045864">
    <property type="entry name" value="aa-tRNA-synth_II/BPL/LPL"/>
</dbReference>
<dbReference type="Pfam" id="PF01409">
    <property type="entry name" value="tRNA-synt_2d"/>
    <property type="match status" value="1"/>
</dbReference>
<dbReference type="PROSITE" id="PS50862">
    <property type="entry name" value="AA_TRNA_LIGASE_II"/>
    <property type="match status" value="1"/>
</dbReference>
<dbReference type="GeneID" id="24565250"/>
<feature type="domain" description="Aminoacyl-transfer RNA synthetases class-II family profile" evidence="12">
    <location>
        <begin position="251"/>
        <end position="497"/>
    </location>
</feature>
<evidence type="ECO:0000256" key="7">
    <source>
        <dbReference type="ARBA" id="ARBA00022741"/>
    </source>
</evidence>